<organism evidence="2 3">
    <name type="scientific">Dreissena polymorpha</name>
    <name type="common">Zebra mussel</name>
    <name type="synonym">Mytilus polymorpha</name>
    <dbReference type="NCBI Taxonomy" id="45954"/>
    <lineage>
        <taxon>Eukaryota</taxon>
        <taxon>Metazoa</taxon>
        <taxon>Spiralia</taxon>
        <taxon>Lophotrochozoa</taxon>
        <taxon>Mollusca</taxon>
        <taxon>Bivalvia</taxon>
        <taxon>Autobranchia</taxon>
        <taxon>Heteroconchia</taxon>
        <taxon>Euheterodonta</taxon>
        <taxon>Imparidentia</taxon>
        <taxon>Neoheterodontei</taxon>
        <taxon>Myida</taxon>
        <taxon>Dreissenoidea</taxon>
        <taxon>Dreissenidae</taxon>
        <taxon>Dreissena</taxon>
    </lineage>
</organism>
<reference evidence="2" key="1">
    <citation type="journal article" date="2019" name="bioRxiv">
        <title>The Genome of the Zebra Mussel, Dreissena polymorpha: A Resource for Invasive Species Research.</title>
        <authorList>
            <person name="McCartney M.A."/>
            <person name="Auch B."/>
            <person name="Kono T."/>
            <person name="Mallez S."/>
            <person name="Zhang Y."/>
            <person name="Obille A."/>
            <person name="Becker A."/>
            <person name="Abrahante J.E."/>
            <person name="Garbe J."/>
            <person name="Badalamenti J.P."/>
            <person name="Herman A."/>
            <person name="Mangelson H."/>
            <person name="Liachko I."/>
            <person name="Sullivan S."/>
            <person name="Sone E.D."/>
            <person name="Koren S."/>
            <person name="Silverstein K.A.T."/>
            <person name="Beckman K.B."/>
            <person name="Gohl D.M."/>
        </authorList>
    </citation>
    <scope>NUCLEOTIDE SEQUENCE</scope>
    <source>
        <strain evidence="2">Duluth1</strain>
        <tissue evidence="2">Whole animal</tissue>
    </source>
</reference>
<name>A0A9D4D209_DREPO</name>
<comment type="caution">
    <text evidence="2">The sequence shown here is derived from an EMBL/GenBank/DDBJ whole genome shotgun (WGS) entry which is preliminary data.</text>
</comment>
<dbReference type="Proteomes" id="UP000828390">
    <property type="component" value="Unassembled WGS sequence"/>
</dbReference>
<proteinExistence type="predicted"/>
<reference evidence="2" key="2">
    <citation type="submission" date="2020-11" db="EMBL/GenBank/DDBJ databases">
        <authorList>
            <person name="McCartney M.A."/>
            <person name="Auch B."/>
            <person name="Kono T."/>
            <person name="Mallez S."/>
            <person name="Becker A."/>
            <person name="Gohl D.M."/>
            <person name="Silverstein K.A.T."/>
            <person name="Koren S."/>
            <person name="Bechman K.B."/>
            <person name="Herman A."/>
            <person name="Abrahante J.E."/>
            <person name="Garbe J."/>
        </authorList>
    </citation>
    <scope>NUCLEOTIDE SEQUENCE</scope>
    <source>
        <strain evidence="2">Duluth1</strain>
        <tissue evidence="2">Whole animal</tissue>
    </source>
</reference>
<evidence type="ECO:0000256" key="1">
    <source>
        <dbReference type="SAM" id="MobiDB-lite"/>
    </source>
</evidence>
<evidence type="ECO:0000313" key="3">
    <source>
        <dbReference type="Proteomes" id="UP000828390"/>
    </source>
</evidence>
<gene>
    <name evidence="2" type="ORF">DPMN_043106</name>
</gene>
<protein>
    <submittedName>
        <fullName evidence="2">Uncharacterized protein</fullName>
    </submittedName>
</protein>
<dbReference type="AlphaFoldDB" id="A0A9D4D209"/>
<feature type="compositionally biased region" description="Basic and acidic residues" evidence="1">
    <location>
        <begin position="8"/>
        <end position="21"/>
    </location>
</feature>
<keyword evidence="3" id="KW-1185">Reference proteome</keyword>
<feature type="region of interest" description="Disordered" evidence="1">
    <location>
        <begin position="1"/>
        <end position="78"/>
    </location>
</feature>
<feature type="compositionally biased region" description="Basic and acidic residues" evidence="1">
    <location>
        <begin position="38"/>
        <end position="47"/>
    </location>
</feature>
<evidence type="ECO:0000313" key="2">
    <source>
        <dbReference type="EMBL" id="KAH3736535.1"/>
    </source>
</evidence>
<accession>A0A9D4D209</accession>
<dbReference type="EMBL" id="JAIWYP010000011">
    <property type="protein sequence ID" value="KAH3736535.1"/>
    <property type="molecule type" value="Genomic_DNA"/>
</dbReference>
<sequence length="111" mass="12156">MLAAHHNITKDLHSIPRDWHKSFPNQSQGPDKNGGFIPDDKGQKKTMTETPGATQPPAHAIPPDISPSTTDLPIELSAPTKKLNSSAIKTLKKSKSEHLTLYPQKRLTLTS</sequence>